<protein>
    <recommendedName>
        <fullName evidence="7">Glutamine-dependent NAD(+) synthetase</fullName>
        <ecNumber evidence="7">6.3.5.1</ecNumber>
    </recommendedName>
    <alternativeName>
        <fullName evidence="7">NAD(+) synthase [glutamine-hydrolyzing]</fullName>
    </alternativeName>
</protein>
<dbReference type="CDD" id="cd07570">
    <property type="entry name" value="GAT_Gln-NAD-synth"/>
    <property type="match status" value="1"/>
</dbReference>
<dbReference type="InterPro" id="IPR014729">
    <property type="entry name" value="Rossmann-like_a/b/a_fold"/>
</dbReference>
<comment type="similarity">
    <text evidence="2 7">In the C-terminal section; belongs to the NAD synthetase family.</text>
</comment>
<evidence type="ECO:0000256" key="7">
    <source>
        <dbReference type="PIRNR" id="PIRNR006630"/>
    </source>
</evidence>
<evidence type="ECO:0000256" key="4">
    <source>
        <dbReference type="ARBA" id="ARBA00022741"/>
    </source>
</evidence>
<keyword evidence="5 7" id="KW-0067">ATP-binding</keyword>
<evidence type="ECO:0000256" key="6">
    <source>
        <dbReference type="ARBA" id="ARBA00023027"/>
    </source>
</evidence>
<dbReference type="PROSITE" id="PS50263">
    <property type="entry name" value="CN_HYDROLASE"/>
    <property type="match status" value="1"/>
</dbReference>
<dbReference type="CDD" id="cd00553">
    <property type="entry name" value="NAD_synthase"/>
    <property type="match status" value="1"/>
</dbReference>
<comment type="pathway">
    <text evidence="1 7">Cofactor biosynthesis; NAD(+) biosynthesis; NAD(+) from deamido-NAD(+) (L-Gln route): step 1/1.</text>
</comment>
<dbReference type="InterPro" id="IPR003010">
    <property type="entry name" value="C-N_Hydrolase"/>
</dbReference>
<dbReference type="OrthoDB" id="2020662at2759"/>
<dbReference type="EMBL" id="VRMN01000001">
    <property type="protein sequence ID" value="KAA8498143.1"/>
    <property type="molecule type" value="Genomic_DNA"/>
</dbReference>
<dbReference type="GO" id="GO:0005737">
    <property type="term" value="C:cytoplasm"/>
    <property type="evidence" value="ECO:0007669"/>
    <property type="project" value="InterPro"/>
</dbReference>
<dbReference type="Pfam" id="PF00795">
    <property type="entry name" value="CN_hydrolase"/>
    <property type="match status" value="1"/>
</dbReference>
<sequence>MLPQGRGRIARGRPMEGVSRVVSVAAASLNQWSLDFTGNASRIEQSIAEARAVGARYRVGGELEVCGYGCEDHFFEPDTFTHSWEVLAALCERGCFSSDMLIDIGMPVMHRGASYNARVLIVQNKIQLIRPKMWLADDGNYRESRWFRAWPSDRGTESFLLPACVQSSAFEQDSVPIGNAILQLKDCALAIETCEELFVPQPPHVQYGLHGVDLISNGSGSHHSLRKLSQRLDLITSATKRIGGAYIYANLIGCDGGRLYYDGCNLVVINGHVLAQGEQFSVERECFITVAHIDLAEVERYRSGVVSRGAQAALLSAQQPIPRINVCTADGALLALGNIARAGDTTSVSFLRQAERVSRPLKKIRLYLPEEEIALGPACWLWDYLRRSNMRGFLLPLSGGADSAATATLVASMCSLVFAAIEKGHLGVLHDLRRLVRKTATLPPNQDKRTIEERQAMEEWVPRSPQEIAEELFVTVYLGSENMSSTETRNRARRLSQQIGAFHLDLNIWPGVEALLQVFASAFPAAGAPKFKVHGGSHEENQALQNIQARIRMVVAYLLAQLTPWARGQTGTLLVLGSANVDEALRGYLTKYDCSSADINPIGGISKTDLKAFLRWASTKRLERDSGALRTGVLGGGLGLTELVQILEAPPTAELEPITATYTQTDEIDMGMTYEELSMYGKLRKIMHSGPVSMYFQLLRDWAPSSISPRMIAEKVKFFFRMYGINRHKMTTLTPSYHAESYSPDDNRFDLRQFLYNPGWTWQFARIDLAAKALEEEHDQSQAERQKKSE</sequence>
<dbReference type="InterPro" id="IPR036526">
    <property type="entry name" value="C-N_Hydrolase_sf"/>
</dbReference>
<evidence type="ECO:0000256" key="2">
    <source>
        <dbReference type="ARBA" id="ARBA00007145"/>
    </source>
</evidence>
<dbReference type="PIRSF" id="PIRSF006630">
    <property type="entry name" value="NADS_GAT"/>
    <property type="match status" value="1"/>
</dbReference>
<dbReference type="Proteomes" id="UP000324585">
    <property type="component" value="Unassembled WGS sequence"/>
</dbReference>
<dbReference type="FunFam" id="3.40.50.620:FF:000036">
    <property type="entry name" value="Glutamine-dependent NAD(+) synthetase"/>
    <property type="match status" value="1"/>
</dbReference>
<evidence type="ECO:0000259" key="8">
    <source>
        <dbReference type="PROSITE" id="PS50263"/>
    </source>
</evidence>
<dbReference type="GO" id="GO:0005524">
    <property type="term" value="F:ATP binding"/>
    <property type="evidence" value="ECO:0007669"/>
    <property type="project" value="UniProtKB-UniRule"/>
</dbReference>
<dbReference type="InterPro" id="IPR003694">
    <property type="entry name" value="NAD_synthase"/>
</dbReference>
<comment type="catalytic activity">
    <reaction evidence="7">
        <text>deamido-NAD(+) + L-glutamine + ATP + H2O = L-glutamate + AMP + diphosphate + NAD(+) + H(+)</text>
        <dbReference type="Rhea" id="RHEA:24384"/>
        <dbReference type="ChEBI" id="CHEBI:15377"/>
        <dbReference type="ChEBI" id="CHEBI:15378"/>
        <dbReference type="ChEBI" id="CHEBI:29985"/>
        <dbReference type="ChEBI" id="CHEBI:30616"/>
        <dbReference type="ChEBI" id="CHEBI:33019"/>
        <dbReference type="ChEBI" id="CHEBI:57540"/>
        <dbReference type="ChEBI" id="CHEBI:58359"/>
        <dbReference type="ChEBI" id="CHEBI:58437"/>
        <dbReference type="ChEBI" id="CHEBI:456215"/>
        <dbReference type="EC" id="6.3.5.1"/>
    </reaction>
</comment>
<evidence type="ECO:0000313" key="9">
    <source>
        <dbReference type="EMBL" id="KAA8498143.1"/>
    </source>
</evidence>
<dbReference type="GO" id="GO:0003952">
    <property type="term" value="F:NAD+ synthase (glutamine-hydrolyzing) activity"/>
    <property type="evidence" value="ECO:0007669"/>
    <property type="project" value="UniProtKB-UniRule"/>
</dbReference>
<proteinExistence type="inferred from homology"/>
<keyword evidence="3 7" id="KW-0436">Ligase</keyword>
<dbReference type="EC" id="6.3.5.1" evidence="7"/>
<feature type="domain" description="CN hydrolase" evidence="8">
    <location>
        <begin position="22"/>
        <end position="295"/>
    </location>
</feature>
<dbReference type="AlphaFoldDB" id="A0A5J4Z5L9"/>
<organism evidence="9 10">
    <name type="scientific">Porphyridium purpureum</name>
    <name type="common">Red alga</name>
    <name type="synonym">Porphyridium cruentum</name>
    <dbReference type="NCBI Taxonomy" id="35688"/>
    <lineage>
        <taxon>Eukaryota</taxon>
        <taxon>Rhodophyta</taxon>
        <taxon>Bangiophyceae</taxon>
        <taxon>Porphyridiales</taxon>
        <taxon>Porphyridiaceae</taxon>
        <taxon>Porphyridium</taxon>
    </lineage>
</organism>
<evidence type="ECO:0000256" key="3">
    <source>
        <dbReference type="ARBA" id="ARBA00022598"/>
    </source>
</evidence>
<gene>
    <name evidence="9" type="ORF">FVE85_5728</name>
</gene>
<evidence type="ECO:0000313" key="10">
    <source>
        <dbReference type="Proteomes" id="UP000324585"/>
    </source>
</evidence>
<dbReference type="InterPro" id="IPR022310">
    <property type="entry name" value="NAD/GMP_synthase"/>
</dbReference>
<keyword evidence="4 7" id="KW-0547">Nucleotide-binding</keyword>
<keyword evidence="6 7" id="KW-0520">NAD</keyword>
<accession>A0A5J4Z5L9</accession>
<dbReference type="OMA" id="TSQEVCN"/>
<dbReference type="PANTHER" id="PTHR23090:SF9">
    <property type="entry name" value="GLUTAMINE-DEPENDENT NAD(+) SYNTHETASE"/>
    <property type="match status" value="1"/>
</dbReference>
<dbReference type="PANTHER" id="PTHR23090">
    <property type="entry name" value="NH 3 /GLUTAMINE-DEPENDENT NAD + SYNTHETASE"/>
    <property type="match status" value="1"/>
</dbReference>
<reference evidence="10" key="1">
    <citation type="journal article" date="2019" name="Nat. Commun.">
        <title>Expansion of phycobilisome linker gene families in mesophilic red algae.</title>
        <authorList>
            <person name="Lee J."/>
            <person name="Kim D."/>
            <person name="Bhattacharya D."/>
            <person name="Yoon H.S."/>
        </authorList>
    </citation>
    <scope>NUCLEOTIDE SEQUENCE [LARGE SCALE GENOMIC DNA]</scope>
    <source>
        <strain evidence="10">CCMP 1328</strain>
    </source>
</reference>
<comment type="caution">
    <text evidence="9">The sequence shown here is derived from an EMBL/GenBank/DDBJ whole genome shotgun (WGS) entry which is preliminary data.</text>
</comment>
<evidence type="ECO:0000256" key="1">
    <source>
        <dbReference type="ARBA" id="ARBA00005188"/>
    </source>
</evidence>
<evidence type="ECO:0000256" key="5">
    <source>
        <dbReference type="ARBA" id="ARBA00022840"/>
    </source>
</evidence>
<dbReference type="SUPFAM" id="SSF56317">
    <property type="entry name" value="Carbon-nitrogen hydrolase"/>
    <property type="match status" value="1"/>
</dbReference>
<dbReference type="HAMAP" id="MF_02090">
    <property type="entry name" value="NadE_glutamine_dep"/>
    <property type="match status" value="1"/>
</dbReference>
<dbReference type="Gene3D" id="3.60.110.10">
    <property type="entry name" value="Carbon-nitrogen hydrolase"/>
    <property type="match status" value="1"/>
</dbReference>
<dbReference type="GO" id="GO:0009435">
    <property type="term" value="P:NAD+ biosynthetic process"/>
    <property type="evidence" value="ECO:0007669"/>
    <property type="project" value="UniProtKB-UniRule"/>
</dbReference>
<dbReference type="GO" id="GO:0004359">
    <property type="term" value="F:glutaminase activity"/>
    <property type="evidence" value="ECO:0007669"/>
    <property type="project" value="InterPro"/>
</dbReference>
<name>A0A5J4Z5L9_PORPP</name>
<dbReference type="Gene3D" id="3.40.50.620">
    <property type="entry name" value="HUPs"/>
    <property type="match status" value="1"/>
</dbReference>
<keyword evidence="10" id="KW-1185">Reference proteome</keyword>
<dbReference type="InterPro" id="IPR014445">
    <property type="entry name" value="Gln-dep_NAD_synthase"/>
</dbReference>
<dbReference type="Pfam" id="PF02540">
    <property type="entry name" value="NAD_synthase"/>
    <property type="match status" value="1"/>
</dbReference>
<dbReference type="SUPFAM" id="SSF52402">
    <property type="entry name" value="Adenine nucleotide alpha hydrolases-like"/>
    <property type="match status" value="1"/>
</dbReference>
<dbReference type="UniPathway" id="UPA00253">
    <property type="reaction ID" value="UER00334"/>
</dbReference>